<evidence type="ECO:0000313" key="3">
    <source>
        <dbReference type="Proteomes" id="UP000250025"/>
    </source>
</evidence>
<name>A0A2Z2H7Z9_9GAMM</name>
<reference evidence="2 3" key="1">
    <citation type="journal article" date="2017" name="Int. J. Syst. Evol. Microbiol.">
        <title>Kushneria konosiri sp. nov., isolated from the Korean salt-fermented seafood Daemi-jeot.</title>
        <authorList>
            <person name="Yun J.H."/>
            <person name="Park S.K."/>
            <person name="Lee J.Y."/>
            <person name="Jung M.J."/>
            <person name="Bae J.W."/>
        </authorList>
    </citation>
    <scope>NUCLEOTIDE SEQUENCE [LARGE SCALE GENOMIC DNA]</scope>
    <source>
        <strain evidence="2 3">X49</strain>
    </source>
</reference>
<feature type="transmembrane region" description="Helical" evidence="1">
    <location>
        <begin position="9"/>
        <end position="27"/>
    </location>
</feature>
<dbReference type="KEGG" id="kus:B9G99_12190"/>
<keyword evidence="3" id="KW-1185">Reference proteome</keyword>
<evidence type="ECO:0000313" key="2">
    <source>
        <dbReference type="EMBL" id="ARS53522.1"/>
    </source>
</evidence>
<dbReference type="Proteomes" id="UP000250025">
    <property type="component" value="Chromosome"/>
</dbReference>
<sequence>MRIKRGGELGFSGLLLIVGILLAVALLPEFPSLTRGALTGDNEAMRTLFACLAGIAVCLLQWRWRAAIYPQLRRKVSREKAQ</sequence>
<organism evidence="2 3">
    <name type="scientific">Kushneria konosiri</name>
    <dbReference type="NCBI Taxonomy" id="698828"/>
    <lineage>
        <taxon>Bacteria</taxon>
        <taxon>Pseudomonadati</taxon>
        <taxon>Pseudomonadota</taxon>
        <taxon>Gammaproteobacteria</taxon>
        <taxon>Oceanospirillales</taxon>
        <taxon>Halomonadaceae</taxon>
        <taxon>Kushneria</taxon>
    </lineage>
</organism>
<feature type="transmembrane region" description="Helical" evidence="1">
    <location>
        <begin position="47"/>
        <end position="64"/>
    </location>
</feature>
<keyword evidence="1" id="KW-1133">Transmembrane helix</keyword>
<protein>
    <submittedName>
        <fullName evidence="2">Uncharacterized protein</fullName>
    </submittedName>
</protein>
<keyword evidence="1" id="KW-0472">Membrane</keyword>
<gene>
    <name evidence="2" type="ORF">B9G99_12190</name>
</gene>
<accession>A0A2Z2H7Z9</accession>
<dbReference type="EMBL" id="CP021323">
    <property type="protein sequence ID" value="ARS53522.1"/>
    <property type="molecule type" value="Genomic_DNA"/>
</dbReference>
<evidence type="ECO:0000256" key="1">
    <source>
        <dbReference type="SAM" id="Phobius"/>
    </source>
</evidence>
<dbReference type="AlphaFoldDB" id="A0A2Z2H7Z9"/>
<proteinExistence type="predicted"/>
<keyword evidence="1" id="KW-0812">Transmembrane</keyword>